<accession>A0A2S9U8Y2</accession>
<proteinExistence type="predicted"/>
<dbReference type="EMBL" id="NCTU01000005">
    <property type="protein sequence ID" value="PUW04735.1"/>
    <property type="molecule type" value="Genomic_DNA"/>
</dbReference>
<dbReference type="RefSeq" id="WP_007866942.1">
    <property type="nucleotide sequence ID" value="NZ_CP011047.1"/>
</dbReference>
<keyword evidence="2" id="KW-0812">Transmembrane</keyword>
<organism evidence="4 5">
    <name type="scientific">Cronobacter sakazakii</name>
    <name type="common">Enterobacter sakazakii</name>
    <dbReference type="NCBI Taxonomy" id="28141"/>
    <lineage>
        <taxon>Bacteria</taxon>
        <taxon>Pseudomonadati</taxon>
        <taxon>Pseudomonadota</taxon>
        <taxon>Gammaproteobacteria</taxon>
        <taxon>Enterobacterales</taxon>
        <taxon>Enterobacteriaceae</taxon>
        <taxon>Cronobacter</taxon>
    </lineage>
</organism>
<dbReference type="AlphaFoldDB" id="A0A2S9U8Y2"/>
<feature type="compositionally biased region" description="Low complexity" evidence="1">
    <location>
        <begin position="138"/>
        <end position="153"/>
    </location>
</feature>
<dbReference type="KEGG" id="csj:CSK29544_03478"/>
<reference evidence="4 5" key="1">
    <citation type="submission" date="2017-04" db="EMBL/GenBank/DDBJ databases">
        <title>Cronobacter sakazakii, ST83 Lineage Isolates.</title>
        <authorList>
            <person name="Chase H."/>
            <person name="Tall B."/>
            <person name="Gopinath G."/>
            <person name="Lehner A."/>
        </authorList>
    </citation>
    <scope>NUCLEOTIDE SEQUENCE [LARGE SCALE GENOMIC DNA]</scope>
    <source>
        <strain evidence="4 5">MOD1_Comp15</strain>
    </source>
</reference>
<dbReference type="Proteomes" id="UP000244856">
    <property type="component" value="Unassembled WGS sequence"/>
</dbReference>
<reference evidence="3 6" key="2">
    <citation type="submission" date="2020-05" db="EMBL/GenBank/DDBJ databases">
        <title>The draft genome of Cronobacter sakazakii strain 145005.</title>
        <authorList>
            <person name="Yang J."/>
            <person name="Liu L."/>
            <person name="Feng Y."/>
            <person name="Zong Z."/>
        </authorList>
    </citation>
    <scope>NUCLEOTIDE SEQUENCE [LARGE SCALE GENOMIC DNA]</scope>
    <source>
        <strain evidence="3 6">145005</strain>
    </source>
</reference>
<dbReference type="Proteomes" id="UP000548673">
    <property type="component" value="Unassembled WGS sequence"/>
</dbReference>
<feature type="compositionally biased region" description="Polar residues" evidence="1">
    <location>
        <begin position="113"/>
        <end position="130"/>
    </location>
</feature>
<keyword evidence="2" id="KW-1133">Transmembrane helix</keyword>
<dbReference type="EMBL" id="JABTXY010000026">
    <property type="protein sequence ID" value="NYV44058.1"/>
    <property type="molecule type" value="Genomic_DNA"/>
</dbReference>
<evidence type="ECO:0000256" key="2">
    <source>
        <dbReference type="SAM" id="Phobius"/>
    </source>
</evidence>
<evidence type="ECO:0000313" key="3">
    <source>
        <dbReference type="EMBL" id="NYV44058.1"/>
    </source>
</evidence>
<keyword evidence="2" id="KW-0472">Membrane</keyword>
<name>A0A2S9U8Y2_CROSK</name>
<evidence type="ECO:0000313" key="4">
    <source>
        <dbReference type="EMBL" id="PUW04735.1"/>
    </source>
</evidence>
<protein>
    <submittedName>
        <fullName evidence="4">Uncharacterized protein</fullName>
    </submittedName>
</protein>
<evidence type="ECO:0000313" key="6">
    <source>
        <dbReference type="Proteomes" id="UP000548673"/>
    </source>
</evidence>
<comment type="caution">
    <text evidence="4">The sequence shown here is derived from an EMBL/GenBank/DDBJ whole genome shotgun (WGS) entry which is preliminary data.</text>
</comment>
<feature type="transmembrane region" description="Helical" evidence="2">
    <location>
        <begin position="24"/>
        <end position="49"/>
    </location>
</feature>
<sequence length="153" mass="17131">MRHRYFTYWRNTLRWGYRLSIKQLLAFMGYSVIAYSFLLGFWLALFQVVAFTPLMEYLTADRVINSSIWVTRVAQALVGIPVMLHAVKTVIWLFTTAPHGQCGDTGYYTDTSHHPGTNHDSSNSTSTQSHVLHHDSCSSDSGSGGDCDSSSSD</sequence>
<gene>
    <name evidence="4" type="ORF">B7T07_12910</name>
    <name evidence="3" type="ORF">HRR37_17205</name>
</gene>
<evidence type="ECO:0000313" key="5">
    <source>
        <dbReference type="Proteomes" id="UP000244856"/>
    </source>
</evidence>
<evidence type="ECO:0000256" key="1">
    <source>
        <dbReference type="SAM" id="MobiDB-lite"/>
    </source>
</evidence>
<feature type="region of interest" description="Disordered" evidence="1">
    <location>
        <begin position="113"/>
        <end position="153"/>
    </location>
</feature>
<dbReference type="GeneID" id="56730950"/>